<evidence type="ECO:0000313" key="2">
    <source>
        <dbReference type="Proteomes" id="UP000030764"/>
    </source>
</evidence>
<sequence length="80" mass="8743">MAVVHLCKNGMVINFGLQINVIHVLRNGENATDISGKINAKRKITMTAQCDAQDKTICLEIVQENQPTELPRQSSVVPGV</sequence>
<accession>A0A085LR04</accession>
<name>A0A085LR04_9BILA</name>
<organism evidence="1 2">
    <name type="scientific">Trichuris suis</name>
    <name type="common">pig whipworm</name>
    <dbReference type="NCBI Taxonomy" id="68888"/>
    <lineage>
        <taxon>Eukaryota</taxon>
        <taxon>Metazoa</taxon>
        <taxon>Ecdysozoa</taxon>
        <taxon>Nematoda</taxon>
        <taxon>Enoplea</taxon>
        <taxon>Dorylaimia</taxon>
        <taxon>Trichinellida</taxon>
        <taxon>Trichuridae</taxon>
        <taxon>Trichuris</taxon>
    </lineage>
</organism>
<gene>
    <name evidence="1" type="ORF">M513_11711</name>
</gene>
<evidence type="ECO:0000313" key="1">
    <source>
        <dbReference type="EMBL" id="KFD47400.1"/>
    </source>
</evidence>
<dbReference type="AlphaFoldDB" id="A0A085LR04"/>
<keyword evidence="2" id="KW-1185">Reference proteome</keyword>
<dbReference type="Proteomes" id="UP000030764">
    <property type="component" value="Unassembled WGS sequence"/>
</dbReference>
<dbReference type="EMBL" id="KL363328">
    <property type="protein sequence ID" value="KFD47400.1"/>
    <property type="molecule type" value="Genomic_DNA"/>
</dbReference>
<reference evidence="1 2" key="1">
    <citation type="journal article" date="2014" name="Nat. Genet.">
        <title>Genome and transcriptome of the porcine whipworm Trichuris suis.</title>
        <authorList>
            <person name="Jex A.R."/>
            <person name="Nejsum P."/>
            <person name="Schwarz E.M."/>
            <person name="Hu L."/>
            <person name="Young N.D."/>
            <person name="Hall R.S."/>
            <person name="Korhonen P.K."/>
            <person name="Liao S."/>
            <person name="Thamsborg S."/>
            <person name="Xia J."/>
            <person name="Xu P."/>
            <person name="Wang S."/>
            <person name="Scheerlinck J.P."/>
            <person name="Hofmann A."/>
            <person name="Sternberg P.W."/>
            <person name="Wang J."/>
            <person name="Gasser R.B."/>
        </authorList>
    </citation>
    <scope>NUCLEOTIDE SEQUENCE [LARGE SCALE GENOMIC DNA]</scope>
    <source>
        <strain evidence="1">DCEP-RM93M</strain>
    </source>
</reference>
<proteinExistence type="predicted"/>
<protein>
    <submittedName>
        <fullName evidence="1">Uncharacterized protein</fullName>
    </submittedName>
</protein>